<name>A0A557SUH4_9ARCH</name>
<dbReference type="AlphaFoldDB" id="A0A557SUH4"/>
<evidence type="ECO:0000313" key="2">
    <source>
        <dbReference type="Proteomes" id="UP000315289"/>
    </source>
</evidence>
<comment type="caution">
    <text evidence="1">The sequence shown here is derived from an EMBL/GenBank/DDBJ whole genome shotgun (WGS) entry which is preliminary data.</text>
</comment>
<protein>
    <submittedName>
        <fullName evidence="1">Uncharacterized protein</fullName>
    </submittedName>
</protein>
<proteinExistence type="predicted"/>
<sequence>MFFGILGGFQSLQRCFIRWIANILLEFLEGYYKIARCIIAHNDEYGTKQSEMAPCLGLGSWEKCSN</sequence>
<accession>A0A557SUH4</accession>
<keyword evidence="2" id="KW-1185">Reference proteome</keyword>
<reference evidence="1 2" key="1">
    <citation type="journal article" date="2019" name="Front. Microbiol.">
        <title>Ammonia Oxidation by the Arctic Terrestrial Thaumarchaeote Candidatus Nitrosocosmicus arcticus Is Stimulated by Increasing Temperatures.</title>
        <authorList>
            <person name="Alves R.J.E."/>
            <person name="Kerou M."/>
            <person name="Zappe A."/>
            <person name="Bittner R."/>
            <person name="Abby S.S."/>
            <person name="Schmidt H.A."/>
            <person name="Pfeifer K."/>
            <person name="Schleper C."/>
        </authorList>
    </citation>
    <scope>NUCLEOTIDE SEQUENCE [LARGE SCALE GENOMIC DNA]</scope>
    <source>
        <strain evidence="1 2">Kfb</strain>
    </source>
</reference>
<gene>
    <name evidence="1" type="ORF">NARC_90157</name>
</gene>
<evidence type="ECO:0000313" key="1">
    <source>
        <dbReference type="EMBL" id="TVP40251.1"/>
    </source>
</evidence>
<organism evidence="1 2">
    <name type="scientific">Candidatus Nitrosocosmicus arcticus</name>
    <dbReference type="NCBI Taxonomy" id="2035267"/>
    <lineage>
        <taxon>Archaea</taxon>
        <taxon>Nitrososphaerota</taxon>
        <taxon>Nitrososphaeria</taxon>
        <taxon>Nitrososphaerales</taxon>
        <taxon>Nitrososphaeraceae</taxon>
        <taxon>Candidatus Nitrosocosmicus</taxon>
    </lineage>
</organism>
<dbReference type="EMBL" id="VOAH01000009">
    <property type="protein sequence ID" value="TVP40251.1"/>
    <property type="molecule type" value="Genomic_DNA"/>
</dbReference>
<dbReference type="Proteomes" id="UP000315289">
    <property type="component" value="Unassembled WGS sequence"/>
</dbReference>